<dbReference type="Pfam" id="PF15114">
    <property type="entry name" value="UPF0640"/>
    <property type="match status" value="1"/>
</dbReference>
<dbReference type="EMBL" id="VUJU01001062">
    <property type="protein sequence ID" value="KAF0766987.1"/>
    <property type="molecule type" value="Genomic_DNA"/>
</dbReference>
<dbReference type="Proteomes" id="UP000478052">
    <property type="component" value="Unassembled WGS sequence"/>
</dbReference>
<evidence type="ECO:0000256" key="1">
    <source>
        <dbReference type="SAM" id="Phobius"/>
    </source>
</evidence>
<sequence>MSIINSIRRFLFRLPGKQFGYYRAIPIFVVAGASLEYLMITWRPFGIKRRRLMSGNISIATYIKFSLMAITSMMFGSQIVHNQYKPLDDLEDYVEKEMEKLKAAKELKTK</sequence>
<gene>
    <name evidence="2" type="ORF">FWK35_00002877</name>
</gene>
<keyword evidence="1" id="KW-1133">Transmembrane helix</keyword>
<feature type="transmembrane region" description="Helical" evidence="1">
    <location>
        <begin position="20"/>
        <end position="40"/>
    </location>
</feature>
<feature type="transmembrane region" description="Helical" evidence="1">
    <location>
        <begin position="61"/>
        <end position="80"/>
    </location>
</feature>
<dbReference type="GO" id="GO:0005739">
    <property type="term" value="C:mitochondrion"/>
    <property type="evidence" value="ECO:0007669"/>
    <property type="project" value="GOC"/>
</dbReference>
<dbReference type="InterPro" id="IPR027858">
    <property type="entry name" value="BRAWNIN"/>
</dbReference>
<organism evidence="2 3">
    <name type="scientific">Aphis craccivora</name>
    <name type="common">Cowpea aphid</name>
    <dbReference type="NCBI Taxonomy" id="307492"/>
    <lineage>
        <taxon>Eukaryota</taxon>
        <taxon>Metazoa</taxon>
        <taxon>Ecdysozoa</taxon>
        <taxon>Arthropoda</taxon>
        <taxon>Hexapoda</taxon>
        <taxon>Insecta</taxon>
        <taxon>Pterygota</taxon>
        <taxon>Neoptera</taxon>
        <taxon>Paraneoptera</taxon>
        <taxon>Hemiptera</taxon>
        <taxon>Sternorrhyncha</taxon>
        <taxon>Aphidomorpha</taxon>
        <taxon>Aphidoidea</taxon>
        <taxon>Aphididae</taxon>
        <taxon>Aphidini</taxon>
        <taxon>Aphis</taxon>
        <taxon>Aphis</taxon>
    </lineage>
</organism>
<reference evidence="2 3" key="1">
    <citation type="submission" date="2019-08" db="EMBL/GenBank/DDBJ databases">
        <title>Whole genome of Aphis craccivora.</title>
        <authorList>
            <person name="Voronova N.V."/>
            <person name="Shulinski R.S."/>
            <person name="Bandarenka Y.V."/>
            <person name="Zhorov D.G."/>
            <person name="Warner D."/>
        </authorList>
    </citation>
    <scope>NUCLEOTIDE SEQUENCE [LARGE SCALE GENOMIC DNA]</scope>
    <source>
        <strain evidence="2">180601</strain>
        <tissue evidence="2">Whole Body</tissue>
    </source>
</reference>
<dbReference type="InterPro" id="IPR028183">
    <property type="entry name" value="UQCC5"/>
</dbReference>
<dbReference type="OrthoDB" id="6139781at2759"/>
<keyword evidence="1" id="KW-0812">Transmembrane</keyword>
<evidence type="ECO:0000313" key="3">
    <source>
        <dbReference type="Proteomes" id="UP000478052"/>
    </source>
</evidence>
<keyword evidence="1" id="KW-0472">Membrane</keyword>
<dbReference type="GO" id="GO:0034551">
    <property type="term" value="P:mitochondrial respiratory chain complex III assembly"/>
    <property type="evidence" value="ECO:0007669"/>
    <property type="project" value="InterPro"/>
</dbReference>
<dbReference type="Pfam" id="PF14990">
    <property type="entry name" value="DUF4516"/>
    <property type="match status" value="1"/>
</dbReference>
<protein>
    <submittedName>
        <fullName evidence="2">Uncharacterized protein</fullName>
    </submittedName>
</protein>
<comment type="caution">
    <text evidence="2">The sequence shown here is derived from an EMBL/GenBank/DDBJ whole genome shotgun (WGS) entry which is preliminary data.</text>
</comment>
<evidence type="ECO:0000313" key="2">
    <source>
        <dbReference type="EMBL" id="KAF0766987.1"/>
    </source>
</evidence>
<dbReference type="AlphaFoldDB" id="A0A6G0Z885"/>
<keyword evidence="3" id="KW-1185">Reference proteome</keyword>
<accession>A0A6G0Z885</accession>
<name>A0A6G0Z885_APHCR</name>
<proteinExistence type="predicted"/>